<evidence type="ECO:0000313" key="1">
    <source>
        <dbReference type="EMBL" id="KAI3722121.1"/>
    </source>
</evidence>
<proteinExistence type="predicted"/>
<keyword evidence="2" id="KW-1185">Reference proteome</keyword>
<sequence>MRKQVSLPYAQLRLLQLRCHTIYEVFTITDKIEHLKSEGDWSLRAEEIPEVEKNMGPGDRRIHVYHYTIHTIRDERCKVENFGEPFLLVVGENESLASVKVRIQRKLEVPHEEFPKEERKRLWDNRYLELEHTKSNNLTA</sequence>
<reference evidence="2" key="1">
    <citation type="journal article" date="2022" name="Mol. Ecol. Resour.">
        <title>The genomes of chicory, endive, great burdock and yacon provide insights into Asteraceae palaeo-polyploidization history and plant inulin production.</title>
        <authorList>
            <person name="Fan W."/>
            <person name="Wang S."/>
            <person name="Wang H."/>
            <person name="Wang A."/>
            <person name="Jiang F."/>
            <person name="Liu H."/>
            <person name="Zhao H."/>
            <person name="Xu D."/>
            <person name="Zhang Y."/>
        </authorList>
    </citation>
    <scope>NUCLEOTIDE SEQUENCE [LARGE SCALE GENOMIC DNA]</scope>
    <source>
        <strain evidence="2">cv. Punajuju</strain>
    </source>
</reference>
<name>A0ACB9BJD5_CICIN</name>
<comment type="caution">
    <text evidence="1">The sequence shown here is derived from an EMBL/GenBank/DDBJ whole genome shotgun (WGS) entry which is preliminary data.</text>
</comment>
<accession>A0ACB9BJD5</accession>
<evidence type="ECO:0000313" key="2">
    <source>
        <dbReference type="Proteomes" id="UP001055811"/>
    </source>
</evidence>
<gene>
    <name evidence="1" type="ORF">L2E82_33149</name>
</gene>
<reference evidence="1 2" key="2">
    <citation type="journal article" date="2022" name="Mol. Ecol. Resour.">
        <title>The genomes of chicory, endive, great burdock and yacon provide insights into Asteraceae paleo-polyploidization history and plant inulin production.</title>
        <authorList>
            <person name="Fan W."/>
            <person name="Wang S."/>
            <person name="Wang H."/>
            <person name="Wang A."/>
            <person name="Jiang F."/>
            <person name="Liu H."/>
            <person name="Zhao H."/>
            <person name="Xu D."/>
            <person name="Zhang Y."/>
        </authorList>
    </citation>
    <scope>NUCLEOTIDE SEQUENCE [LARGE SCALE GENOMIC DNA]</scope>
    <source>
        <strain evidence="2">cv. Punajuju</strain>
        <tissue evidence="1">Leaves</tissue>
    </source>
</reference>
<dbReference type="Proteomes" id="UP001055811">
    <property type="component" value="Linkage Group LG06"/>
</dbReference>
<organism evidence="1 2">
    <name type="scientific">Cichorium intybus</name>
    <name type="common">Chicory</name>
    <dbReference type="NCBI Taxonomy" id="13427"/>
    <lineage>
        <taxon>Eukaryota</taxon>
        <taxon>Viridiplantae</taxon>
        <taxon>Streptophyta</taxon>
        <taxon>Embryophyta</taxon>
        <taxon>Tracheophyta</taxon>
        <taxon>Spermatophyta</taxon>
        <taxon>Magnoliopsida</taxon>
        <taxon>eudicotyledons</taxon>
        <taxon>Gunneridae</taxon>
        <taxon>Pentapetalae</taxon>
        <taxon>asterids</taxon>
        <taxon>campanulids</taxon>
        <taxon>Asterales</taxon>
        <taxon>Asteraceae</taxon>
        <taxon>Cichorioideae</taxon>
        <taxon>Cichorieae</taxon>
        <taxon>Cichoriinae</taxon>
        <taxon>Cichorium</taxon>
    </lineage>
</organism>
<dbReference type="EMBL" id="CM042014">
    <property type="protein sequence ID" value="KAI3722121.1"/>
    <property type="molecule type" value="Genomic_DNA"/>
</dbReference>
<protein>
    <submittedName>
        <fullName evidence="1">Uncharacterized protein</fullName>
    </submittedName>
</protein>